<keyword evidence="3" id="KW-1185">Reference proteome</keyword>
<feature type="transmembrane region" description="Helical" evidence="1">
    <location>
        <begin position="33"/>
        <end position="60"/>
    </location>
</feature>
<dbReference type="Proteomes" id="UP000799750">
    <property type="component" value="Unassembled WGS sequence"/>
</dbReference>
<accession>A0A6A6QGD9</accession>
<evidence type="ECO:0000256" key="1">
    <source>
        <dbReference type="SAM" id="Phobius"/>
    </source>
</evidence>
<sequence length="618" mass="68712">MTEQHPLGKGHEVLIHEYHSGQNQLPIKLKLSWYIHTMIVISSLGVLFSVGFVSFLWFAWDENRTWRRIAHNEWMVPSVTSTSAVLRTAISIQAALVSSMLACLAFERREVFLMDLPIVYTFTGDTKTGLAKGSPSELTTTTAAISRWMTKPPMYPTFAEFHEDNAVNTIDGMSDTGTTMRAFLPFTDAPTRSSIKEYSGYAAVVNTRAPTLANCSINSEDVGSLYHADDWHFNLCYLPNDPAFLISDFYDVDTDANAYTSASNAFLAINQSKTPDDTLAFLELGGNKSLSVIKNHAEGDWFHLQFKTNSFSPSGETEGEFIDHDFNVSISLCFAALSGISSPILASAPNNRTEPVPRNINGTFSFEDVRRQLGQTPHLTSGERGILELEKEDWISRRFEASDTLDYIEDAGRMKTTTYSSDPATSLFLTQIRPAFDNCYADPMIAMLFQEILKTEGGIPFALQSAMTVLASMAYYDQTPFFDETTKSNQTFFDLRQIPGGQSHYLASPAGFMPGYLTVMCMLSVHCIVVAVVSWMFFYGTSISTLHNVWQVIAQLQTFPADTYLAKASFTKDKEVQDWIKADGHHSQLVGIAPSNTGVNTEIAGLRRRGEPYTFIGT</sequence>
<evidence type="ECO:0000313" key="3">
    <source>
        <dbReference type="Proteomes" id="UP000799750"/>
    </source>
</evidence>
<feature type="transmembrane region" description="Helical" evidence="1">
    <location>
        <begin position="84"/>
        <end position="106"/>
    </location>
</feature>
<gene>
    <name evidence="2" type="ORF">BU16DRAFT_565177</name>
</gene>
<proteinExistence type="predicted"/>
<keyword evidence="1" id="KW-0812">Transmembrane</keyword>
<name>A0A6A6QGD9_9PEZI</name>
<dbReference type="OrthoDB" id="5428040at2759"/>
<protein>
    <submittedName>
        <fullName evidence="2">Uncharacterized protein</fullName>
    </submittedName>
</protein>
<dbReference type="AlphaFoldDB" id="A0A6A6QGD9"/>
<evidence type="ECO:0000313" key="2">
    <source>
        <dbReference type="EMBL" id="KAF2491478.1"/>
    </source>
</evidence>
<reference evidence="2" key="1">
    <citation type="journal article" date="2020" name="Stud. Mycol.">
        <title>101 Dothideomycetes genomes: a test case for predicting lifestyles and emergence of pathogens.</title>
        <authorList>
            <person name="Haridas S."/>
            <person name="Albert R."/>
            <person name="Binder M."/>
            <person name="Bloem J."/>
            <person name="Labutti K."/>
            <person name="Salamov A."/>
            <person name="Andreopoulos B."/>
            <person name="Baker S."/>
            <person name="Barry K."/>
            <person name="Bills G."/>
            <person name="Bluhm B."/>
            <person name="Cannon C."/>
            <person name="Castanera R."/>
            <person name="Culley D."/>
            <person name="Daum C."/>
            <person name="Ezra D."/>
            <person name="Gonzalez J."/>
            <person name="Henrissat B."/>
            <person name="Kuo A."/>
            <person name="Liang C."/>
            <person name="Lipzen A."/>
            <person name="Lutzoni F."/>
            <person name="Magnuson J."/>
            <person name="Mondo S."/>
            <person name="Nolan M."/>
            <person name="Ohm R."/>
            <person name="Pangilinan J."/>
            <person name="Park H.-J."/>
            <person name="Ramirez L."/>
            <person name="Alfaro M."/>
            <person name="Sun H."/>
            <person name="Tritt A."/>
            <person name="Yoshinaga Y."/>
            <person name="Zwiers L.-H."/>
            <person name="Turgeon B."/>
            <person name="Goodwin S."/>
            <person name="Spatafora J."/>
            <person name="Crous P."/>
            <person name="Grigoriev I."/>
        </authorList>
    </citation>
    <scope>NUCLEOTIDE SEQUENCE</scope>
    <source>
        <strain evidence="2">CBS 269.34</strain>
    </source>
</reference>
<feature type="transmembrane region" description="Helical" evidence="1">
    <location>
        <begin position="516"/>
        <end position="538"/>
    </location>
</feature>
<keyword evidence="1" id="KW-0472">Membrane</keyword>
<keyword evidence="1" id="KW-1133">Transmembrane helix</keyword>
<organism evidence="2 3">
    <name type="scientific">Lophium mytilinum</name>
    <dbReference type="NCBI Taxonomy" id="390894"/>
    <lineage>
        <taxon>Eukaryota</taxon>
        <taxon>Fungi</taxon>
        <taxon>Dikarya</taxon>
        <taxon>Ascomycota</taxon>
        <taxon>Pezizomycotina</taxon>
        <taxon>Dothideomycetes</taxon>
        <taxon>Pleosporomycetidae</taxon>
        <taxon>Mytilinidiales</taxon>
        <taxon>Mytilinidiaceae</taxon>
        <taxon>Lophium</taxon>
    </lineage>
</organism>
<dbReference type="EMBL" id="MU004195">
    <property type="protein sequence ID" value="KAF2491478.1"/>
    <property type="molecule type" value="Genomic_DNA"/>
</dbReference>